<evidence type="ECO:0000259" key="10">
    <source>
        <dbReference type="Pfam" id="PF00155"/>
    </source>
</evidence>
<evidence type="ECO:0000256" key="2">
    <source>
        <dbReference type="ARBA" id="ARBA00007441"/>
    </source>
</evidence>
<dbReference type="EMBL" id="MK239320">
    <property type="protein sequence ID" value="QGT40624.1"/>
    <property type="molecule type" value="mRNA"/>
</dbReference>
<dbReference type="InterPro" id="IPR015421">
    <property type="entry name" value="PyrdxlP-dep_Trfase_major"/>
</dbReference>
<evidence type="ECO:0000256" key="1">
    <source>
        <dbReference type="ARBA" id="ARBA00001933"/>
    </source>
</evidence>
<accession>A0A7S5KZW7</accession>
<evidence type="ECO:0000313" key="11">
    <source>
        <dbReference type="EMBL" id="QGT40624.1"/>
    </source>
</evidence>
<dbReference type="AlphaFoldDB" id="A0A7S5KZW7"/>
<proteinExistence type="evidence at transcript level"/>
<dbReference type="Gene3D" id="3.40.640.10">
    <property type="entry name" value="Type I PLP-dependent aspartate aminotransferase-like (Major domain)"/>
    <property type="match status" value="1"/>
</dbReference>
<dbReference type="GO" id="GO:0008483">
    <property type="term" value="F:transaminase activity"/>
    <property type="evidence" value="ECO:0007669"/>
    <property type="project" value="TreeGrafter"/>
</dbReference>
<feature type="domain" description="Aminotransferase class I/classII large" evidence="10">
    <location>
        <begin position="54"/>
        <end position="434"/>
    </location>
</feature>
<reference evidence="11" key="1">
    <citation type="submission" date="2018-11" db="EMBL/GenBank/DDBJ databases">
        <authorList>
            <person name="Chan Z."/>
            <person name="Wang Y."/>
        </authorList>
    </citation>
    <scope>NUCLEOTIDE SEQUENCE</scope>
</reference>
<dbReference type="PANTHER" id="PTHR43795:SF6">
    <property type="entry name" value="1-AMINOCYCLOPROPANE-1-CARBOXYLATE SYNTHASE 6"/>
    <property type="match status" value="1"/>
</dbReference>
<comment type="similarity">
    <text evidence="2">Belongs to the class-I pyridoxal-phosphate-dependent aminotransferase family.</text>
</comment>
<evidence type="ECO:0000256" key="4">
    <source>
        <dbReference type="ARBA" id="ARBA00022691"/>
    </source>
</evidence>
<keyword evidence="3" id="KW-0266">Ethylene biosynthesis</keyword>
<evidence type="ECO:0000256" key="8">
    <source>
        <dbReference type="ARBA" id="ARBA00039053"/>
    </source>
</evidence>
<dbReference type="InterPro" id="IPR004839">
    <property type="entry name" value="Aminotransferase_I/II_large"/>
</dbReference>
<dbReference type="InterPro" id="IPR050478">
    <property type="entry name" value="Ethylene_sulfur-biosynth"/>
</dbReference>
<evidence type="ECO:0000256" key="7">
    <source>
        <dbReference type="ARBA" id="ARBA00037888"/>
    </source>
</evidence>
<evidence type="ECO:0000256" key="3">
    <source>
        <dbReference type="ARBA" id="ARBA00022666"/>
    </source>
</evidence>
<dbReference type="PANTHER" id="PTHR43795">
    <property type="entry name" value="BIFUNCTIONAL ASPARTATE AMINOTRANSFERASE AND GLUTAMATE/ASPARTATE-PREPHENATE AMINOTRANSFERASE-RELATED"/>
    <property type="match status" value="1"/>
</dbReference>
<dbReference type="GO" id="GO:0009693">
    <property type="term" value="P:ethylene biosynthetic process"/>
    <property type="evidence" value="ECO:0007669"/>
    <property type="project" value="UniProtKB-KW"/>
</dbReference>
<dbReference type="PROSITE" id="PS00105">
    <property type="entry name" value="AA_TRANSFER_CLASS_1"/>
    <property type="match status" value="1"/>
</dbReference>
<dbReference type="Pfam" id="PF00155">
    <property type="entry name" value="Aminotran_1_2"/>
    <property type="match status" value="1"/>
</dbReference>
<dbReference type="InterPro" id="IPR004838">
    <property type="entry name" value="NHTrfase_class1_PyrdxlP-BS"/>
</dbReference>
<keyword evidence="6" id="KW-0456">Lyase</keyword>
<name>A0A7S5KZW7_TULGE</name>
<keyword evidence="5" id="KW-0663">Pyridoxal phosphate</keyword>
<comment type="catalytic activity">
    <reaction evidence="9">
        <text>S-adenosyl-L-methionine = 1-aminocyclopropane-1-carboxylate + S-methyl-5'-thioadenosine + H(+)</text>
        <dbReference type="Rhea" id="RHEA:21744"/>
        <dbReference type="ChEBI" id="CHEBI:15378"/>
        <dbReference type="ChEBI" id="CHEBI:17509"/>
        <dbReference type="ChEBI" id="CHEBI:58360"/>
        <dbReference type="ChEBI" id="CHEBI:59789"/>
        <dbReference type="EC" id="4.4.1.14"/>
    </reaction>
</comment>
<dbReference type="InterPro" id="IPR015422">
    <property type="entry name" value="PyrdxlP-dep_Trfase_small"/>
</dbReference>
<keyword evidence="4" id="KW-0949">S-adenosyl-L-methionine</keyword>
<dbReference type="InterPro" id="IPR015424">
    <property type="entry name" value="PyrdxlP-dep_Trfase"/>
</dbReference>
<evidence type="ECO:0000256" key="9">
    <source>
        <dbReference type="ARBA" id="ARBA00049554"/>
    </source>
</evidence>
<dbReference type="GO" id="GO:0030170">
    <property type="term" value="F:pyridoxal phosphate binding"/>
    <property type="evidence" value="ECO:0007669"/>
    <property type="project" value="InterPro"/>
</dbReference>
<dbReference type="EC" id="4.4.1.14" evidence="8"/>
<protein>
    <recommendedName>
        <fullName evidence="8">1-aminocyclopropane-1-carboxylate synthase</fullName>
        <ecNumber evidence="8">4.4.1.14</ecNumber>
    </recommendedName>
</protein>
<organism evidence="11">
    <name type="scientific">Tulipa gesneriana</name>
    <name type="common">Garden tulip</name>
    <dbReference type="NCBI Taxonomy" id="13306"/>
    <lineage>
        <taxon>Eukaryota</taxon>
        <taxon>Viridiplantae</taxon>
        <taxon>Streptophyta</taxon>
        <taxon>Embryophyta</taxon>
        <taxon>Tracheophyta</taxon>
        <taxon>Spermatophyta</taxon>
        <taxon>Magnoliopsida</taxon>
        <taxon>Liliopsida</taxon>
        <taxon>Liliales</taxon>
        <taxon>Liliaceae</taxon>
        <taxon>Tulipa</taxon>
    </lineage>
</organism>
<comment type="cofactor">
    <cofactor evidence="1">
        <name>pyridoxal 5'-phosphate</name>
        <dbReference type="ChEBI" id="CHEBI:597326"/>
    </cofactor>
</comment>
<dbReference type="SUPFAM" id="SSF53383">
    <property type="entry name" value="PLP-dependent transferases"/>
    <property type="match status" value="1"/>
</dbReference>
<dbReference type="GO" id="GO:0016847">
    <property type="term" value="F:1-aminocyclopropane-1-carboxylate synthase activity"/>
    <property type="evidence" value="ECO:0007669"/>
    <property type="project" value="UniProtKB-EC"/>
</dbReference>
<dbReference type="Gene3D" id="3.90.1150.10">
    <property type="entry name" value="Aspartate Aminotransferase, domain 1"/>
    <property type="match status" value="1"/>
</dbReference>
<evidence type="ECO:0000256" key="6">
    <source>
        <dbReference type="ARBA" id="ARBA00023239"/>
    </source>
</evidence>
<gene>
    <name evidence="11" type="primary">ACS1</name>
</gene>
<dbReference type="PRINTS" id="PR00753">
    <property type="entry name" value="ACCSYNTHASE"/>
</dbReference>
<evidence type="ECO:0000256" key="5">
    <source>
        <dbReference type="ARBA" id="ARBA00022898"/>
    </source>
</evidence>
<comment type="pathway">
    <text evidence="7">Alkene biosynthesis; ethylene biosynthesis via S-adenosyl-L-methionine; ethylene from S-adenosyl-L-methionine: step 1/2.</text>
</comment>
<sequence length="486" mass="54590">MGFPVSNNNSSRSDQLLSEIATGSGHGENSSYFDGWKAYDRDPFHAINNPNGVIQLGLAENLLCHDLMEDWLKKNPKASICSAEGVSAFGAIANFQDYHGLPAFRHAIANFMKKVRGGKVEFDPDRIVMSGGATGAQELISFCLADPGDAFLIPTPYYPGFDRDFCWRTRVQLLPVQCKSSNKFRITRAALESAFKQAQQDGIRVKGVLVTNPSNPLGTSMERDTLETLVSFVNEKKIHLVCDEIFAGTVFAKPRFISISEIIEEDPTCDRDLIHVISSLSKDLGLPGFRVGIVYSYNDNVVNCGRKMSSFGLVSSQTQHLLASMLSDEEFITKLLDESRRRLSERHRSFILGLAKMGIRCFESNAGLFCWMDLRPMLKEAVVDRELELWKLIVNDVKLNVSPGASFHCEESGWFRVCFANMDDQTMEVALRRIRRFVYREVAAKAEAKKKRWQAGLRLSLPRRFEEMMMSPHLMSPHSPLVHATG</sequence>
<dbReference type="CDD" id="cd00609">
    <property type="entry name" value="AAT_like"/>
    <property type="match status" value="1"/>
</dbReference>